<comment type="caution">
    <text evidence="2">The sequence shown here is derived from an EMBL/GenBank/DDBJ whole genome shotgun (WGS) entry which is preliminary data.</text>
</comment>
<name>A0A8H6FYT3_9LECA</name>
<feature type="region of interest" description="Disordered" evidence="1">
    <location>
        <begin position="183"/>
        <end position="204"/>
    </location>
</feature>
<accession>A0A8H6FYT3</accession>
<dbReference type="GeneID" id="59286438"/>
<dbReference type="AlphaFoldDB" id="A0A8H6FYT3"/>
<evidence type="ECO:0000313" key="3">
    <source>
        <dbReference type="Proteomes" id="UP000578531"/>
    </source>
</evidence>
<dbReference type="RefSeq" id="XP_037166633.1">
    <property type="nucleotide sequence ID" value="XM_037306695.1"/>
</dbReference>
<dbReference type="Proteomes" id="UP000578531">
    <property type="component" value="Unassembled WGS sequence"/>
</dbReference>
<evidence type="ECO:0000256" key="1">
    <source>
        <dbReference type="SAM" id="MobiDB-lite"/>
    </source>
</evidence>
<keyword evidence="3" id="KW-1185">Reference proteome</keyword>
<evidence type="ECO:0000313" key="2">
    <source>
        <dbReference type="EMBL" id="KAF6237305.1"/>
    </source>
</evidence>
<protein>
    <submittedName>
        <fullName evidence="2">Uncharacterized protein</fullName>
    </submittedName>
</protein>
<dbReference type="EMBL" id="JACCJC010000015">
    <property type="protein sequence ID" value="KAF6237305.1"/>
    <property type="molecule type" value="Genomic_DNA"/>
</dbReference>
<sequence>MNLLGKGPLSSQIQWSFYFISQLHGLVNVNHQILRPPTGDAKQQNSPSTRPSRHLNWCCSPRLQAHDPHHVTSCRAQKRAPPMMTAPTRSQLSKPLQTRMIAKRLLRQCMGTRSFPRVPKRQCTPKYVIHFKFRWRRLPICMYLLDERLRSPPQDGPHPWMRPGPLRRTQSAYTIPQDLVIRRDSDPYDPRGDGHARHSMSVMKDSPTPVQPFIGLLQQQQRDQAASFAGDTALQWPNRFDDSAIDSGAFVGISGGQLDNFDCRLADNLDFSLANVLNWHSVE</sequence>
<feature type="compositionally biased region" description="Basic and acidic residues" evidence="1">
    <location>
        <begin position="183"/>
        <end position="196"/>
    </location>
</feature>
<proteinExistence type="predicted"/>
<organism evidence="2 3">
    <name type="scientific">Letharia columbiana</name>
    <dbReference type="NCBI Taxonomy" id="112416"/>
    <lineage>
        <taxon>Eukaryota</taxon>
        <taxon>Fungi</taxon>
        <taxon>Dikarya</taxon>
        <taxon>Ascomycota</taxon>
        <taxon>Pezizomycotina</taxon>
        <taxon>Lecanoromycetes</taxon>
        <taxon>OSLEUM clade</taxon>
        <taxon>Lecanoromycetidae</taxon>
        <taxon>Lecanorales</taxon>
        <taxon>Lecanorineae</taxon>
        <taxon>Parmeliaceae</taxon>
        <taxon>Letharia</taxon>
    </lineage>
</organism>
<reference evidence="2 3" key="1">
    <citation type="journal article" date="2020" name="Genomics">
        <title>Complete, high-quality genomes from long-read metagenomic sequencing of two wolf lichen thalli reveals enigmatic genome architecture.</title>
        <authorList>
            <person name="McKenzie S.K."/>
            <person name="Walston R.F."/>
            <person name="Allen J.L."/>
        </authorList>
    </citation>
    <scope>NUCLEOTIDE SEQUENCE [LARGE SCALE GENOMIC DNA]</scope>
    <source>
        <strain evidence="2">WasteWater2</strain>
    </source>
</reference>
<gene>
    <name evidence="2" type="ORF">HO173_004774</name>
</gene>